<dbReference type="HAMAP" id="MF_00239">
    <property type="entry name" value="Cytidyl_kinase_type2"/>
    <property type="match status" value="1"/>
</dbReference>
<proteinExistence type="inferred from homology"/>
<evidence type="ECO:0000313" key="12">
    <source>
        <dbReference type="EMBL" id="KUK07424.1"/>
    </source>
</evidence>
<evidence type="ECO:0000256" key="9">
    <source>
        <dbReference type="ARBA" id="ARBA00048478"/>
    </source>
</evidence>
<dbReference type="GO" id="GO:0036431">
    <property type="term" value="F:dCMP kinase activity"/>
    <property type="evidence" value="ECO:0007669"/>
    <property type="project" value="InterPro"/>
</dbReference>
<dbReference type="Proteomes" id="UP000054015">
    <property type="component" value="Unassembled WGS sequence"/>
</dbReference>
<dbReference type="GO" id="GO:0005524">
    <property type="term" value="F:ATP binding"/>
    <property type="evidence" value="ECO:0007669"/>
    <property type="project" value="UniProtKB-UniRule"/>
</dbReference>
<dbReference type="InterPro" id="IPR011994">
    <property type="entry name" value="Cytidylate_kinase_dom"/>
</dbReference>
<accession>A0A101DEB5</accession>
<dbReference type="EMBL" id="LGEX01000005">
    <property type="protein sequence ID" value="KUK07424.1"/>
    <property type="molecule type" value="Genomic_DNA"/>
</dbReference>
<keyword evidence="6 10" id="KW-0418">Kinase</keyword>
<evidence type="ECO:0000256" key="6">
    <source>
        <dbReference type="ARBA" id="ARBA00022777"/>
    </source>
</evidence>
<comment type="catalytic activity">
    <reaction evidence="9 10">
        <text>CMP + ATP = CDP + ADP</text>
        <dbReference type="Rhea" id="RHEA:11600"/>
        <dbReference type="ChEBI" id="CHEBI:30616"/>
        <dbReference type="ChEBI" id="CHEBI:58069"/>
        <dbReference type="ChEBI" id="CHEBI:60377"/>
        <dbReference type="ChEBI" id="CHEBI:456216"/>
        <dbReference type="EC" id="2.7.4.25"/>
    </reaction>
</comment>
<evidence type="ECO:0000256" key="10">
    <source>
        <dbReference type="HAMAP-Rule" id="MF_00239"/>
    </source>
</evidence>
<gene>
    <name evidence="10" type="primary">cmk</name>
    <name evidence="11" type="ORF">XD40_0877</name>
    <name evidence="12" type="ORF">XD48_0320</name>
</gene>
<comment type="subcellular location">
    <subcellularLocation>
        <location evidence="1 10">Cytoplasm</location>
    </subcellularLocation>
</comment>
<dbReference type="InterPro" id="IPR011892">
    <property type="entry name" value="Cyt_kin_arch"/>
</dbReference>
<evidence type="ECO:0000256" key="1">
    <source>
        <dbReference type="ARBA" id="ARBA00004496"/>
    </source>
</evidence>
<evidence type="ECO:0000256" key="8">
    <source>
        <dbReference type="ARBA" id="ARBA00047615"/>
    </source>
</evidence>
<keyword evidence="7 10" id="KW-0067">ATP-binding</keyword>
<keyword evidence="5 10" id="KW-0547">Nucleotide-binding</keyword>
<evidence type="ECO:0000313" key="11">
    <source>
        <dbReference type="EMBL" id="KUJ93949.1"/>
    </source>
</evidence>
<dbReference type="Proteomes" id="UP000054307">
    <property type="component" value="Unassembled WGS sequence"/>
</dbReference>
<comment type="caution">
    <text evidence="11">The sequence shown here is derived from an EMBL/GenBank/DDBJ whole genome shotgun (WGS) entry which is preliminary data.</text>
</comment>
<reference evidence="13 14" key="2">
    <citation type="journal article" date="2015" name="MBio">
        <title>Genome-Resolved Metagenomic Analysis Reveals Roles for Candidate Phyla and Other Microbial Community Members in Biogeochemical Transformations in Oil Reservoirs.</title>
        <authorList>
            <person name="Hu P."/>
            <person name="Tom L."/>
            <person name="Singh A."/>
            <person name="Thomas B.C."/>
            <person name="Baker B.J."/>
            <person name="Piceno Y.M."/>
            <person name="Andersen G.L."/>
            <person name="Banfield J.F."/>
        </authorList>
    </citation>
    <scope>NUCLEOTIDE SEQUENCE [LARGE SCALE GENOMIC DNA]</scope>
</reference>
<keyword evidence="4 10" id="KW-0808">Transferase</keyword>
<evidence type="ECO:0000313" key="13">
    <source>
        <dbReference type="Proteomes" id="UP000054015"/>
    </source>
</evidence>
<dbReference type="SUPFAM" id="SSF52540">
    <property type="entry name" value="P-loop containing nucleoside triphosphate hydrolases"/>
    <property type="match status" value="1"/>
</dbReference>
<dbReference type="AlphaFoldDB" id="A0A101DEB5"/>
<dbReference type="Gene3D" id="3.40.50.300">
    <property type="entry name" value="P-loop containing nucleotide triphosphate hydrolases"/>
    <property type="match status" value="1"/>
</dbReference>
<dbReference type="GO" id="GO:0005737">
    <property type="term" value="C:cytoplasm"/>
    <property type="evidence" value="ECO:0007669"/>
    <property type="project" value="UniProtKB-SubCell"/>
</dbReference>
<dbReference type="GO" id="GO:0006220">
    <property type="term" value="P:pyrimidine nucleotide metabolic process"/>
    <property type="evidence" value="ECO:0007669"/>
    <property type="project" value="UniProtKB-UniRule"/>
</dbReference>
<organism evidence="11 14">
    <name type="scientific">Archaeoglobus fulgidus</name>
    <dbReference type="NCBI Taxonomy" id="2234"/>
    <lineage>
        <taxon>Archaea</taxon>
        <taxon>Methanobacteriati</taxon>
        <taxon>Methanobacteriota</taxon>
        <taxon>Archaeoglobi</taxon>
        <taxon>Archaeoglobales</taxon>
        <taxon>Archaeoglobaceae</taxon>
        <taxon>Archaeoglobus</taxon>
    </lineage>
</organism>
<name>A0A101DEB5_ARCFL</name>
<evidence type="ECO:0000256" key="2">
    <source>
        <dbReference type="ARBA" id="ARBA00011005"/>
    </source>
</evidence>
<evidence type="ECO:0000256" key="3">
    <source>
        <dbReference type="ARBA" id="ARBA00022490"/>
    </source>
</evidence>
<keyword evidence="3 10" id="KW-0963">Cytoplasm</keyword>
<evidence type="ECO:0000256" key="7">
    <source>
        <dbReference type="ARBA" id="ARBA00022840"/>
    </source>
</evidence>
<evidence type="ECO:0000256" key="4">
    <source>
        <dbReference type="ARBA" id="ARBA00022679"/>
    </source>
</evidence>
<dbReference type="PATRIC" id="fig|2234.6.peg.1290"/>
<feature type="binding site" evidence="10">
    <location>
        <begin position="7"/>
        <end position="15"/>
    </location>
    <ligand>
        <name>ATP</name>
        <dbReference type="ChEBI" id="CHEBI:30616"/>
    </ligand>
</feature>
<reference evidence="11" key="1">
    <citation type="journal article" date="2015" name="MBio">
        <title>Genome-resolved metagenomic analysis reveals roles for candidate phyla and other microbial community members in biogeochemical transformations in oil reservoirs.</title>
        <authorList>
            <person name="Hu P."/>
            <person name="Tom L."/>
            <person name="Singh A."/>
            <person name="Thomas B.C."/>
            <person name="Baker B.J."/>
            <person name="Piceno Y.M."/>
            <person name="Andersen G.L."/>
            <person name="Banfield J.F."/>
        </authorList>
    </citation>
    <scope>NUCLEOTIDE SEQUENCE [LARGE SCALE GENOMIC DNA]</scope>
    <source>
        <strain evidence="12">49_2300</strain>
        <strain evidence="11">49_95</strain>
    </source>
</reference>
<dbReference type="EC" id="2.7.4.25" evidence="10"/>
<protein>
    <recommendedName>
        <fullName evidence="10">Cytidylate kinase</fullName>
        <shortName evidence="10">CK</shortName>
        <ecNumber evidence="10">2.7.4.25</ecNumber>
    </recommendedName>
    <alternativeName>
        <fullName evidence="10">Cytidine monophosphate kinase</fullName>
        <shortName evidence="10">CMP kinase</shortName>
    </alternativeName>
</protein>
<sequence length="180" mass="20583">MKITISGPPGSGTTTAAKIVAQRLGLKLISAGDVFRQLAAKKGMTVEEFSQYAEENPEIDRLIDQTQKEMAEKEKNVVVEGRLSGWFVKNADLKVWIFADPEVRYSRIAKREGKDLTVVRQETRLREELEKRRYWKFYSIDIDNWTIYDLIINSGSFDAEGVAEIILKAVEVKKIKVDQK</sequence>
<dbReference type="EMBL" id="LGEQ01000012">
    <property type="protein sequence ID" value="KUJ93949.1"/>
    <property type="molecule type" value="Genomic_DNA"/>
</dbReference>
<comment type="catalytic activity">
    <reaction evidence="8 10">
        <text>dCMP + ATP = dCDP + ADP</text>
        <dbReference type="Rhea" id="RHEA:25094"/>
        <dbReference type="ChEBI" id="CHEBI:30616"/>
        <dbReference type="ChEBI" id="CHEBI:57566"/>
        <dbReference type="ChEBI" id="CHEBI:58593"/>
        <dbReference type="ChEBI" id="CHEBI:456216"/>
        <dbReference type="EC" id="2.7.4.25"/>
    </reaction>
</comment>
<dbReference type="CDD" id="cd02020">
    <property type="entry name" value="CMPK"/>
    <property type="match status" value="1"/>
</dbReference>
<dbReference type="NCBIfam" id="TIGR02173">
    <property type="entry name" value="cyt_kin_arch"/>
    <property type="match status" value="1"/>
</dbReference>
<dbReference type="Pfam" id="PF13189">
    <property type="entry name" value="Cytidylate_kin2"/>
    <property type="match status" value="1"/>
</dbReference>
<comment type="similarity">
    <text evidence="2 10">Belongs to the cytidylate kinase family. Type 2 subfamily.</text>
</comment>
<evidence type="ECO:0000313" key="14">
    <source>
        <dbReference type="Proteomes" id="UP000054307"/>
    </source>
</evidence>
<dbReference type="InterPro" id="IPR027417">
    <property type="entry name" value="P-loop_NTPase"/>
</dbReference>
<evidence type="ECO:0000256" key="5">
    <source>
        <dbReference type="ARBA" id="ARBA00022741"/>
    </source>
</evidence>